<proteinExistence type="predicted"/>
<gene>
    <name evidence="1" type="ORF">QFC19_003032</name>
</gene>
<protein>
    <submittedName>
        <fullName evidence="1">Uncharacterized protein</fullName>
    </submittedName>
</protein>
<name>A0ACC2W4P7_9TREE</name>
<comment type="caution">
    <text evidence="1">The sequence shown here is derived from an EMBL/GenBank/DDBJ whole genome shotgun (WGS) entry which is preliminary data.</text>
</comment>
<reference evidence="1" key="1">
    <citation type="submission" date="2023-04" db="EMBL/GenBank/DDBJ databases">
        <title>Draft Genome sequencing of Naganishia species isolated from polar environments using Oxford Nanopore Technology.</title>
        <authorList>
            <person name="Leo P."/>
            <person name="Venkateswaran K."/>
        </authorList>
    </citation>
    <scope>NUCLEOTIDE SEQUENCE</scope>
    <source>
        <strain evidence="1">MNA-CCFEE 5261</strain>
    </source>
</reference>
<dbReference type="Proteomes" id="UP001241377">
    <property type="component" value="Unassembled WGS sequence"/>
</dbReference>
<evidence type="ECO:0000313" key="1">
    <source>
        <dbReference type="EMBL" id="KAJ9106720.1"/>
    </source>
</evidence>
<dbReference type="EMBL" id="JASBWR010000028">
    <property type="protein sequence ID" value="KAJ9106720.1"/>
    <property type="molecule type" value="Genomic_DNA"/>
</dbReference>
<organism evidence="1 2">
    <name type="scientific">Naganishia cerealis</name>
    <dbReference type="NCBI Taxonomy" id="610337"/>
    <lineage>
        <taxon>Eukaryota</taxon>
        <taxon>Fungi</taxon>
        <taxon>Dikarya</taxon>
        <taxon>Basidiomycota</taxon>
        <taxon>Agaricomycotina</taxon>
        <taxon>Tremellomycetes</taxon>
        <taxon>Filobasidiales</taxon>
        <taxon>Filobasidiaceae</taxon>
        <taxon>Naganishia</taxon>
    </lineage>
</organism>
<evidence type="ECO:0000313" key="2">
    <source>
        <dbReference type="Proteomes" id="UP001241377"/>
    </source>
</evidence>
<sequence>MPVSSILLLLEKFQRQYSYPRFSLQIVFGGETFDIAPEDFLELGQVPTNPMYCIGGIIANDGLPSEYLLYVNCGFSSTRRDPVRLLT</sequence>
<keyword evidence="2" id="KW-1185">Reference proteome</keyword>
<accession>A0ACC2W4P7</accession>